<keyword evidence="1" id="KW-0732">Signal</keyword>
<dbReference type="Gene3D" id="3.10.100.10">
    <property type="entry name" value="Mannose-Binding Protein A, subunit A"/>
    <property type="match status" value="1"/>
</dbReference>
<feature type="domain" description="C-type lectin" evidence="2">
    <location>
        <begin position="47"/>
        <end position="138"/>
    </location>
</feature>
<feature type="signal peptide" evidence="1">
    <location>
        <begin position="1"/>
        <end position="20"/>
    </location>
</feature>
<accession>A6IZ28</accession>
<evidence type="ECO:0000256" key="1">
    <source>
        <dbReference type="SAM" id="SignalP"/>
    </source>
</evidence>
<protein>
    <submittedName>
        <fullName evidence="3">RCG51623</fullName>
    </submittedName>
</protein>
<evidence type="ECO:0000313" key="4">
    <source>
        <dbReference type="Proteomes" id="UP000234681"/>
    </source>
</evidence>
<feature type="chain" id="PRO_5039905265" evidence="1">
    <location>
        <begin position="21"/>
        <end position="217"/>
    </location>
</feature>
<sequence>MLLQRPSWLWLYLRISVVLGVLLGREPSIPEQHGKNSCYQLNRLYCSFHEAEMYCHAQRGHLANTWNPKLQDFLQNSPQKETVWWVGINLKLPRKQPGITQTGAAAKKPDECTSVVKRSNAFFPRWDQCLKKHHFICQAVAVPPQGANIWRNELDPWKPMKKRGAELERHMIPGDGPPLSMCHPPAPPELVSTVSQDTWEVFSSLLSDGSCQGFIVS</sequence>
<evidence type="ECO:0000313" key="3">
    <source>
        <dbReference type="EMBL" id="EDL92506.1"/>
    </source>
</evidence>
<dbReference type="InterPro" id="IPR001304">
    <property type="entry name" value="C-type_lectin-like"/>
</dbReference>
<dbReference type="EMBL" id="CH473972">
    <property type="protein sequence ID" value="EDL92506.1"/>
    <property type="molecule type" value="Genomic_DNA"/>
</dbReference>
<dbReference type="Pfam" id="PF00059">
    <property type="entry name" value="Lectin_C"/>
    <property type="match status" value="1"/>
</dbReference>
<proteinExistence type="predicted"/>
<dbReference type="CDD" id="cd00037">
    <property type="entry name" value="CLECT"/>
    <property type="match status" value="1"/>
</dbReference>
<evidence type="ECO:0000259" key="2">
    <source>
        <dbReference type="Pfam" id="PF00059"/>
    </source>
</evidence>
<organism evidence="3 4">
    <name type="scientific">Rattus norvegicus</name>
    <name type="common">Rat</name>
    <dbReference type="NCBI Taxonomy" id="10116"/>
    <lineage>
        <taxon>Eukaryota</taxon>
        <taxon>Metazoa</taxon>
        <taxon>Chordata</taxon>
        <taxon>Craniata</taxon>
        <taxon>Vertebrata</taxon>
        <taxon>Euteleostomi</taxon>
        <taxon>Mammalia</taxon>
        <taxon>Eutheria</taxon>
        <taxon>Euarchontoglires</taxon>
        <taxon>Glires</taxon>
        <taxon>Rodentia</taxon>
        <taxon>Myomorpha</taxon>
        <taxon>Muroidea</taxon>
        <taxon>Muridae</taxon>
        <taxon>Murinae</taxon>
        <taxon>Rattus</taxon>
    </lineage>
</organism>
<dbReference type="InterPro" id="IPR016186">
    <property type="entry name" value="C-type_lectin-like/link_sf"/>
</dbReference>
<dbReference type="SUPFAM" id="SSF56436">
    <property type="entry name" value="C-type lectin-like"/>
    <property type="match status" value="1"/>
</dbReference>
<dbReference type="Proteomes" id="UP000234681">
    <property type="component" value="Chromosome 19"/>
</dbReference>
<reference evidence="4" key="1">
    <citation type="submission" date="2005-09" db="EMBL/GenBank/DDBJ databases">
        <authorList>
            <person name="Mural R.J."/>
            <person name="Li P.W."/>
            <person name="Adams M.D."/>
            <person name="Amanatides P.G."/>
            <person name="Baden-Tillson H."/>
            <person name="Barnstead M."/>
            <person name="Chin S.H."/>
            <person name="Dew I."/>
            <person name="Evans C.A."/>
            <person name="Ferriera S."/>
            <person name="Flanigan M."/>
            <person name="Fosler C."/>
            <person name="Glodek A."/>
            <person name="Gu Z."/>
            <person name="Holt R.A."/>
            <person name="Jennings D."/>
            <person name="Kraft C.L."/>
            <person name="Lu F."/>
            <person name="Nguyen T."/>
            <person name="Nusskern D.R."/>
            <person name="Pfannkoch C.M."/>
            <person name="Sitter C."/>
            <person name="Sutton G.G."/>
            <person name="Venter J.C."/>
            <person name="Wang Z."/>
            <person name="Woodage T."/>
            <person name="Zheng X.H."/>
            <person name="Zhong F."/>
        </authorList>
    </citation>
    <scope>NUCLEOTIDE SEQUENCE [LARGE SCALE GENOMIC DNA]</scope>
    <source>
        <strain>BN</strain>
        <strain evidence="4">Sprague-Dawley</strain>
    </source>
</reference>
<name>A6IZ28_RAT</name>
<dbReference type="InterPro" id="IPR016187">
    <property type="entry name" value="CTDL_fold"/>
</dbReference>
<gene>
    <name evidence="3" type="ORF">rCG_51623</name>
</gene>
<dbReference type="AlphaFoldDB" id="A6IZ28"/>